<reference evidence="2" key="2">
    <citation type="submission" date="2015-07" db="EMBL/GenBank/DDBJ databases">
        <title>Contrasting host-pathogen interactions and genome evolution in two generalist and specialist microsporidian pathogens of mosquitoes.</title>
        <authorList>
            <consortium name="The Broad Institute Genomics Platform"/>
            <consortium name="The Broad Institute Genome Sequencing Center for Infectious Disease"/>
            <person name="Cuomo C.A."/>
            <person name="Sanscrainte N.D."/>
            <person name="Goldberg J.M."/>
            <person name="Heiman D."/>
            <person name="Young S."/>
            <person name="Zeng Q."/>
            <person name="Becnel J.J."/>
            <person name="Birren B.W."/>
        </authorList>
    </citation>
    <scope>NUCLEOTIDE SEQUENCE [LARGE SCALE GENOMIC DNA]</scope>
    <source>
        <strain evidence="2">USNM 41457</strain>
    </source>
</reference>
<dbReference type="Proteomes" id="UP000003163">
    <property type="component" value="Unassembled WGS sequence"/>
</dbReference>
<organism evidence="1 2">
    <name type="scientific">Edhazardia aedis (strain USNM 41457)</name>
    <name type="common">Microsporidian parasite</name>
    <dbReference type="NCBI Taxonomy" id="1003232"/>
    <lineage>
        <taxon>Eukaryota</taxon>
        <taxon>Fungi</taxon>
        <taxon>Fungi incertae sedis</taxon>
        <taxon>Microsporidia</taxon>
        <taxon>Edhazardia</taxon>
    </lineage>
</organism>
<sequence>MQQNQSEKNLKFKKILNIIFFIINSLYSCLYKESGFFSLLTFIFCVFAHPSFSWERLQDYNIDLLSKVLLELIETLFGYKPKRFVFICLLLINKLNDVRL</sequence>
<accession>J9DBQ5</accession>
<dbReference type="InParanoid" id="J9DBQ5"/>
<gene>
    <name evidence="1" type="ORF">EDEG_00767</name>
</gene>
<name>J9DBQ5_EDHAE</name>
<reference evidence="1 2" key="1">
    <citation type="submission" date="2011-08" db="EMBL/GenBank/DDBJ databases">
        <authorList>
            <person name="Liu Z.J."/>
            <person name="Shi F.L."/>
            <person name="Lu J.Q."/>
            <person name="Li M."/>
            <person name="Wang Z.L."/>
        </authorList>
    </citation>
    <scope>NUCLEOTIDE SEQUENCE [LARGE SCALE GENOMIC DNA]</scope>
    <source>
        <strain evidence="1 2">USNM 41457</strain>
    </source>
</reference>
<comment type="caution">
    <text evidence="1">The sequence shown here is derived from an EMBL/GenBank/DDBJ whole genome shotgun (WGS) entry which is preliminary data.</text>
</comment>
<keyword evidence="2" id="KW-1185">Reference proteome</keyword>
<evidence type="ECO:0000313" key="1">
    <source>
        <dbReference type="EMBL" id="EJW05156.1"/>
    </source>
</evidence>
<dbReference type="HOGENOM" id="CLU_2306036_0_0_1"/>
<dbReference type="VEuPathDB" id="MicrosporidiaDB:EDEG_00767"/>
<proteinExistence type="predicted"/>
<dbReference type="AlphaFoldDB" id="J9DBQ5"/>
<protein>
    <submittedName>
        <fullName evidence="1">Uncharacterized protein</fullName>
    </submittedName>
</protein>
<evidence type="ECO:0000313" key="2">
    <source>
        <dbReference type="Proteomes" id="UP000003163"/>
    </source>
</evidence>
<dbReference type="EMBL" id="AFBI03000009">
    <property type="protein sequence ID" value="EJW05156.1"/>
    <property type="molecule type" value="Genomic_DNA"/>
</dbReference>